<dbReference type="Gene3D" id="3.90.280.10">
    <property type="entry name" value="PEBP-like"/>
    <property type="match status" value="1"/>
</dbReference>
<name>A0ABU5AF18_9HYPH</name>
<comment type="caution">
    <text evidence="1">The sequence shown here is derived from an EMBL/GenBank/DDBJ whole genome shotgun (WGS) entry which is preliminary data.</text>
</comment>
<evidence type="ECO:0000313" key="1">
    <source>
        <dbReference type="EMBL" id="MDX8535886.1"/>
    </source>
</evidence>
<dbReference type="SUPFAM" id="SSF49777">
    <property type="entry name" value="PEBP-like"/>
    <property type="match status" value="1"/>
</dbReference>
<evidence type="ECO:0000313" key="2">
    <source>
        <dbReference type="Proteomes" id="UP001285154"/>
    </source>
</evidence>
<evidence type="ECO:0008006" key="3">
    <source>
        <dbReference type="Google" id="ProtNLM"/>
    </source>
</evidence>
<sequence length="68" mass="7032">MTDSSSAYNHGGGTVAYKGQTSLQYGAFRYRGPCPDGGPHFYNILVKALDASGGVLASGSTSRPFSAK</sequence>
<dbReference type="InterPro" id="IPR036610">
    <property type="entry name" value="PEBP-like_sf"/>
</dbReference>
<reference evidence="1 2" key="1">
    <citation type="submission" date="2023-08" db="EMBL/GenBank/DDBJ databases">
        <title>Implementing the SeqCode for naming new Mesorhizobium species isolated from Vachellia karroo root nodules.</title>
        <authorList>
            <person name="Van Lill M."/>
        </authorList>
    </citation>
    <scope>NUCLEOTIDE SEQUENCE [LARGE SCALE GENOMIC DNA]</scope>
    <source>
        <strain evidence="1 2">VK25D</strain>
    </source>
</reference>
<dbReference type="RefSeq" id="WP_320253431.1">
    <property type="nucleotide sequence ID" value="NZ_JAVIIQ010000035.1"/>
</dbReference>
<proteinExistence type="predicted"/>
<gene>
    <name evidence="1" type="ORF">RFM42_33435</name>
</gene>
<protein>
    <recommendedName>
        <fullName evidence="3">Phospholipid-binding protein</fullName>
    </recommendedName>
</protein>
<accession>A0ABU5AF18</accession>
<dbReference type="Proteomes" id="UP001285154">
    <property type="component" value="Unassembled WGS sequence"/>
</dbReference>
<organism evidence="1 2">
    <name type="scientific">Mesorhizobium vachelliae</name>
    <dbReference type="NCBI Taxonomy" id="3072309"/>
    <lineage>
        <taxon>Bacteria</taxon>
        <taxon>Pseudomonadati</taxon>
        <taxon>Pseudomonadota</taxon>
        <taxon>Alphaproteobacteria</taxon>
        <taxon>Hyphomicrobiales</taxon>
        <taxon>Phyllobacteriaceae</taxon>
        <taxon>Mesorhizobium</taxon>
    </lineage>
</organism>
<dbReference type="EMBL" id="JAVIIQ010000035">
    <property type="protein sequence ID" value="MDX8535886.1"/>
    <property type="molecule type" value="Genomic_DNA"/>
</dbReference>
<keyword evidence="2" id="KW-1185">Reference proteome</keyword>